<dbReference type="GO" id="GO:0003677">
    <property type="term" value="F:DNA binding"/>
    <property type="evidence" value="ECO:0007669"/>
    <property type="project" value="InterPro"/>
</dbReference>
<comment type="caution">
    <text evidence="2">The sequence shown here is derived from an EMBL/GenBank/DDBJ whole genome shotgun (WGS) entry which is preliminary data.</text>
</comment>
<dbReference type="Gene3D" id="1.10.260.40">
    <property type="entry name" value="lambda repressor-like DNA-binding domains"/>
    <property type="match status" value="1"/>
</dbReference>
<evidence type="ECO:0000259" key="1">
    <source>
        <dbReference type="PROSITE" id="PS50943"/>
    </source>
</evidence>
<dbReference type="RefSeq" id="WP_275569555.1">
    <property type="nucleotide sequence ID" value="NZ_JARGYC010000094.1"/>
</dbReference>
<protein>
    <recommendedName>
        <fullName evidence="1">HTH cro/C1-type domain-containing protein</fullName>
    </recommendedName>
</protein>
<dbReference type="AlphaFoldDB" id="A0AAE3NYW3"/>
<dbReference type="Proteomes" id="UP001220964">
    <property type="component" value="Unassembled WGS sequence"/>
</dbReference>
<keyword evidence="3" id="KW-1185">Reference proteome</keyword>
<dbReference type="InterPro" id="IPR001387">
    <property type="entry name" value="Cro/C1-type_HTH"/>
</dbReference>
<dbReference type="EMBL" id="JARGYC010000094">
    <property type="protein sequence ID" value="MDF0603435.1"/>
    <property type="molecule type" value="Genomic_DNA"/>
</dbReference>
<dbReference type="PROSITE" id="PS50943">
    <property type="entry name" value="HTH_CROC1"/>
    <property type="match status" value="1"/>
</dbReference>
<evidence type="ECO:0000313" key="2">
    <source>
        <dbReference type="EMBL" id="MDF0603435.1"/>
    </source>
</evidence>
<evidence type="ECO:0000313" key="3">
    <source>
        <dbReference type="Proteomes" id="UP001220964"/>
    </source>
</evidence>
<dbReference type="InterPro" id="IPR010982">
    <property type="entry name" value="Lambda_DNA-bd_dom_sf"/>
</dbReference>
<reference evidence="2" key="1">
    <citation type="submission" date="2023-03" db="EMBL/GenBank/DDBJ databases">
        <title>Multiphase analysis and comparison of six strains from genera Psychromarinibacter, Lutimaribacter, and Maritimibacter, including a novel species: Psychromarinibacter sediminicola sp. nov.</title>
        <authorList>
            <person name="Wang Y.-H."/>
            <person name="Ye M.-Q."/>
            <person name="Du Z.-J."/>
        </authorList>
    </citation>
    <scope>NUCLEOTIDE SEQUENCE</scope>
    <source>
        <strain evidence="2">C21-152</strain>
    </source>
</reference>
<sequence length="232" mass="25445">MEMKERDGFPERLDRAMDAHPLAPEGQHGRLTWLKRQLAEAGLNVSLNTVHKWATGQSRPRRDKLQAIARVLQADEVWLDLGRQSVSTPREVAEEALRASGATLLVAGLTEVNGGHIAFPSPDDTIAQQRNVHLYAIIGARMLPITVALGQIVDGKLVFKVPEPCGDRVIGVTTDVPGATFPFLYDLTDMPRKPVEDHGEIVLKVSGQGEVTSVVDEERARKPLNATHQFLA</sequence>
<feature type="domain" description="HTH cro/C1-type" evidence="1">
    <location>
        <begin position="43"/>
        <end position="79"/>
    </location>
</feature>
<organism evidence="2 3">
    <name type="scientific">Psychromarinibacter sediminicola</name>
    <dbReference type="NCBI Taxonomy" id="3033385"/>
    <lineage>
        <taxon>Bacteria</taxon>
        <taxon>Pseudomonadati</taxon>
        <taxon>Pseudomonadota</taxon>
        <taxon>Alphaproteobacteria</taxon>
        <taxon>Rhodobacterales</taxon>
        <taxon>Paracoccaceae</taxon>
        <taxon>Psychromarinibacter</taxon>
    </lineage>
</organism>
<gene>
    <name evidence="2" type="ORF">P1J78_22135</name>
</gene>
<accession>A0AAE3NYW3</accession>
<name>A0AAE3NYW3_9RHOB</name>
<proteinExistence type="predicted"/>